<dbReference type="GO" id="GO:0009156">
    <property type="term" value="P:ribonucleoside monophosphate biosynthetic process"/>
    <property type="evidence" value="ECO:0007669"/>
    <property type="project" value="InterPro"/>
</dbReference>
<dbReference type="OrthoDB" id="9777067at2"/>
<feature type="binding site" evidence="9">
    <location>
        <position position="187"/>
    </location>
    <ligand>
        <name>Mg(2+)</name>
        <dbReference type="ChEBI" id="CHEBI:18420"/>
    </ligand>
</feature>
<feature type="binding site" evidence="9">
    <location>
        <begin position="241"/>
        <end position="245"/>
    </location>
    <ligand>
        <name>D-ribose 5-phosphate</name>
        <dbReference type="ChEBI" id="CHEBI:78346"/>
    </ligand>
</feature>
<organism evidence="11 12">
    <name type="scientific">Prochlorococcus marinus XMU1408</name>
    <dbReference type="NCBI Taxonomy" id="2213228"/>
    <lineage>
        <taxon>Bacteria</taxon>
        <taxon>Bacillati</taxon>
        <taxon>Cyanobacteriota</taxon>
        <taxon>Cyanophyceae</taxon>
        <taxon>Synechococcales</taxon>
        <taxon>Prochlorococcaceae</taxon>
        <taxon>Prochlorococcus</taxon>
    </lineage>
</organism>
<dbReference type="InterPro" id="IPR000842">
    <property type="entry name" value="PRib_PP_synth_CS"/>
</dbReference>
<keyword evidence="4 9" id="KW-0547">Nucleotide-binding</keyword>
<proteinExistence type="inferred from homology"/>
<keyword evidence="1 9" id="KW-0808">Transferase</keyword>
<evidence type="ECO:0000313" key="12">
    <source>
        <dbReference type="Proteomes" id="UP000247807"/>
    </source>
</evidence>
<dbReference type="SUPFAM" id="SSF53271">
    <property type="entry name" value="PRTase-like"/>
    <property type="match status" value="1"/>
</dbReference>
<dbReference type="Pfam" id="PF14572">
    <property type="entry name" value="Pribosyl_synth"/>
    <property type="match status" value="1"/>
</dbReference>
<dbReference type="FunFam" id="3.40.50.2020:FF:000014">
    <property type="entry name" value="Ribose-phosphate pyrophosphokinase 1"/>
    <property type="match status" value="1"/>
</dbReference>
<dbReference type="NCBIfam" id="NF002320">
    <property type="entry name" value="PRK01259.1"/>
    <property type="match status" value="1"/>
</dbReference>
<comment type="similarity">
    <text evidence="9">Belongs to the ribose-phosphate pyrophosphokinase family. Class I subfamily.</text>
</comment>
<dbReference type="SMART" id="SM01400">
    <property type="entry name" value="Pribosyltran_N"/>
    <property type="match status" value="1"/>
</dbReference>
<feature type="binding site" evidence="9">
    <location>
        <position position="237"/>
    </location>
    <ligand>
        <name>D-ribose 5-phosphate</name>
        <dbReference type="ChEBI" id="CHEBI:78346"/>
    </ligand>
</feature>
<evidence type="ECO:0000259" key="10">
    <source>
        <dbReference type="Pfam" id="PF13793"/>
    </source>
</evidence>
<evidence type="ECO:0000256" key="3">
    <source>
        <dbReference type="ARBA" id="ARBA00022727"/>
    </source>
</evidence>
<protein>
    <recommendedName>
        <fullName evidence="9">Ribose-phosphate pyrophosphokinase</fullName>
        <shortName evidence="9">RPPK</shortName>
        <ecNumber evidence="9">2.7.6.1</ecNumber>
    </recommendedName>
    <alternativeName>
        <fullName evidence="9">5-phospho-D-ribosyl alpha-1-diphosphate synthase</fullName>
    </alternativeName>
    <alternativeName>
        <fullName evidence="9">Phosphoribosyl diphosphate synthase</fullName>
    </alternativeName>
    <alternativeName>
        <fullName evidence="9">Phosphoribosyl pyrophosphate synthase</fullName>
        <shortName evidence="9">P-Rib-PP synthase</shortName>
        <shortName evidence="9">PRPP synthase</shortName>
        <shortName evidence="9">PRPPase</shortName>
    </alternativeName>
</protein>
<keyword evidence="3 9" id="KW-0545">Nucleotide biosynthesis</keyword>
<dbReference type="NCBIfam" id="NF002758">
    <property type="entry name" value="PRK02812.1"/>
    <property type="match status" value="1"/>
</dbReference>
<reference evidence="11 12" key="1">
    <citation type="journal article" date="2018" name="Appl. Environ. Microbiol.">
        <title>Genome rearrangement shapes Prochlorococcus ecological adaptation.</title>
        <authorList>
            <person name="Yan W."/>
            <person name="Wei S."/>
            <person name="Wang Q."/>
            <person name="Xiao X."/>
            <person name="Zeng Q."/>
            <person name="Jiao N."/>
            <person name="Zhang R."/>
        </authorList>
    </citation>
    <scope>NUCLEOTIDE SEQUENCE [LARGE SCALE GENOMIC DNA]</scope>
    <source>
        <strain evidence="11 12">XMU1408</strain>
    </source>
</reference>
<accession>A0A318RE93</accession>
<evidence type="ECO:0000256" key="2">
    <source>
        <dbReference type="ARBA" id="ARBA00022723"/>
    </source>
</evidence>
<dbReference type="GO" id="GO:0005737">
    <property type="term" value="C:cytoplasm"/>
    <property type="evidence" value="ECO:0007669"/>
    <property type="project" value="UniProtKB-SubCell"/>
</dbReference>
<dbReference type="EC" id="2.7.6.1" evidence="9"/>
<dbReference type="InterPro" id="IPR029099">
    <property type="entry name" value="Pribosyltran_N"/>
</dbReference>
<feature type="binding site" evidence="9">
    <location>
        <position position="148"/>
    </location>
    <ligand>
        <name>Mg(2+)</name>
        <dbReference type="ChEBI" id="CHEBI:18420"/>
    </ligand>
</feature>
<comment type="pathway">
    <text evidence="9">Metabolic intermediate biosynthesis; 5-phospho-alpha-D-ribose 1-diphosphate biosynthesis; 5-phospho-alpha-D-ribose 1-diphosphate from D-ribose 5-phosphate (route I): step 1/1.</text>
</comment>
<keyword evidence="6 9" id="KW-0067">ATP-binding</keyword>
<sequence length="331" mass="36029">MTSFITAAHPENTSLTHDTNRLRLISGTSNTALAKEIATYMGITNVPLVSKRFADGELYVQIQQSIRGCDVFLIQPTCAPVNDSLMELMIMVDACKRASARQITAVIPYFGYARADRKTAGRESITAKLTANILVKSGVDRVLAMDLHSAQIQGYFDIPCDHIYGSPVLVDYLSTMQLEEIVVVSPDVGGVARARAFAKQMKDSPLAIIDKRRSGHNVAESLTVIGEVSGKTAILIDDMIDTGGTICAGAELLRKEGANKVIACASHAVFSPPAYDRLSKKDLFEQVIVTNSIPVPNNQHFTQLKVLSVANMLGEAIWRIHEESSVSSMFR</sequence>
<dbReference type="InterPro" id="IPR029057">
    <property type="entry name" value="PRTase-like"/>
</dbReference>
<comment type="subcellular location">
    <subcellularLocation>
        <location evidence="9">Cytoplasm</location>
    </subcellularLocation>
</comment>
<comment type="function">
    <text evidence="9">Involved in the biosynthesis of the central metabolite phospho-alpha-D-ribosyl-1-pyrophosphate (PRPP) via the transfer of pyrophosphoryl group from ATP to 1-hydroxyl of ribose-5-phosphate (Rib-5-P).</text>
</comment>
<evidence type="ECO:0000256" key="9">
    <source>
        <dbReference type="HAMAP-Rule" id="MF_00583"/>
    </source>
</evidence>
<evidence type="ECO:0000256" key="6">
    <source>
        <dbReference type="ARBA" id="ARBA00022840"/>
    </source>
</evidence>
<evidence type="ECO:0000256" key="1">
    <source>
        <dbReference type="ARBA" id="ARBA00022679"/>
    </source>
</evidence>
<dbReference type="GO" id="GO:0002189">
    <property type="term" value="C:ribose phosphate diphosphokinase complex"/>
    <property type="evidence" value="ECO:0007669"/>
    <property type="project" value="TreeGrafter"/>
</dbReference>
<dbReference type="GO" id="GO:0004749">
    <property type="term" value="F:ribose phosphate diphosphokinase activity"/>
    <property type="evidence" value="ECO:0007669"/>
    <property type="project" value="UniProtKB-UniRule"/>
</dbReference>
<evidence type="ECO:0000256" key="4">
    <source>
        <dbReference type="ARBA" id="ARBA00022741"/>
    </source>
</evidence>
<comment type="catalytic activity">
    <reaction evidence="8 9">
        <text>D-ribose 5-phosphate + ATP = 5-phospho-alpha-D-ribose 1-diphosphate + AMP + H(+)</text>
        <dbReference type="Rhea" id="RHEA:15609"/>
        <dbReference type="ChEBI" id="CHEBI:15378"/>
        <dbReference type="ChEBI" id="CHEBI:30616"/>
        <dbReference type="ChEBI" id="CHEBI:58017"/>
        <dbReference type="ChEBI" id="CHEBI:78346"/>
        <dbReference type="ChEBI" id="CHEBI:456215"/>
        <dbReference type="EC" id="2.7.6.1"/>
    </reaction>
</comment>
<feature type="domain" description="Ribose-phosphate pyrophosphokinase N-terminal" evidence="10">
    <location>
        <begin position="23"/>
        <end position="138"/>
    </location>
</feature>
<keyword evidence="2 9" id="KW-0479">Metal-binding</keyword>
<evidence type="ECO:0000256" key="7">
    <source>
        <dbReference type="ARBA" id="ARBA00022842"/>
    </source>
</evidence>
<dbReference type="GO" id="GO:0005524">
    <property type="term" value="F:ATP binding"/>
    <property type="evidence" value="ECO:0007669"/>
    <property type="project" value="UniProtKB-KW"/>
</dbReference>
<dbReference type="Pfam" id="PF13793">
    <property type="entry name" value="Pribosyltran_N"/>
    <property type="match status" value="1"/>
</dbReference>
<name>A0A318RE93_PROMR</name>
<dbReference type="Proteomes" id="UP000247807">
    <property type="component" value="Unassembled WGS sequence"/>
</dbReference>
<dbReference type="HAMAP" id="MF_00583_B">
    <property type="entry name" value="RibP_PPkinase_B"/>
    <property type="match status" value="1"/>
</dbReference>
<feature type="binding site" evidence="9">
    <location>
        <position position="213"/>
    </location>
    <ligand>
        <name>D-ribose 5-phosphate</name>
        <dbReference type="ChEBI" id="CHEBI:78346"/>
    </ligand>
</feature>
<gene>
    <name evidence="9" type="primary">prs</name>
    <name evidence="11" type="ORF">DNJ73_06170</name>
</gene>
<dbReference type="RefSeq" id="WP_158466842.1">
    <property type="nucleotide sequence ID" value="NZ_QJUE01000004.1"/>
</dbReference>
<dbReference type="GO" id="GO:0016301">
    <property type="term" value="F:kinase activity"/>
    <property type="evidence" value="ECO:0007669"/>
    <property type="project" value="UniProtKB-KW"/>
</dbReference>
<evidence type="ECO:0000256" key="8">
    <source>
        <dbReference type="ARBA" id="ARBA00049535"/>
    </source>
</evidence>
<dbReference type="PROSITE" id="PS00114">
    <property type="entry name" value="PRPP_SYNTHASE"/>
    <property type="match status" value="1"/>
</dbReference>
<dbReference type="GO" id="GO:0006164">
    <property type="term" value="P:purine nucleotide biosynthetic process"/>
    <property type="evidence" value="ECO:0007669"/>
    <property type="project" value="TreeGrafter"/>
</dbReference>
<dbReference type="GO" id="GO:0000287">
    <property type="term" value="F:magnesium ion binding"/>
    <property type="evidence" value="ECO:0007669"/>
    <property type="project" value="UniProtKB-UniRule"/>
</dbReference>
<comment type="caution">
    <text evidence="11">The sequence shown here is derived from an EMBL/GenBank/DDBJ whole genome shotgun (WGS) entry which is preliminary data.</text>
</comment>
<feature type="active site" evidence="9">
    <location>
        <position position="211"/>
    </location>
</feature>
<dbReference type="InterPro" id="IPR005946">
    <property type="entry name" value="Rib-P_diPkinase"/>
</dbReference>
<comment type="caution">
    <text evidence="9">Lacks conserved residue(s) required for the propagation of feature annotation.</text>
</comment>
<dbReference type="InterPro" id="IPR000836">
    <property type="entry name" value="PRTase_dom"/>
</dbReference>
<dbReference type="CDD" id="cd06223">
    <property type="entry name" value="PRTases_typeI"/>
    <property type="match status" value="1"/>
</dbReference>
<dbReference type="Gene3D" id="3.40.50.2020">
    <property type="match status" value="2"/>
</dbReference>
<dbReference type="AlphaFoldDB" id="A0A318RE93"/>
<dbReference type="UniPathway" id="UPA00087">
    <property type="reaction ID" value="UER00172"/>
</dbReference>
<dbReference type="PANTHER" id="PTHR10210:SF41">
    <property type="entry name" value="RIBOSE-PHOSPHATE PYROPHOSPHOKINASE 1, CHLOROPLASTIC"/>
    <property type="match status" value="1"/>
</dbReference>
<feature type="binding site" evidence="9">
    <location>
        <begin position="55"/>
        <end position="57"/>
    </location>
    <ligand>
        <name>ATP</name>
        <dbReference type="ChEBI" id="CHEBI:30616"/>
    </ligand>
</feature>
<comment type="cofactor">
    <cofactor evidence="9">
        <name>Mg(2+)</name>
        <dbReference type="ChEBI" id="CHEBI:18420"/>
    </cofactor>
    <text evidence="9">Binds 2 Mg(2+) ions per subunit.</text>
</comment>
<keyword evidence="9" id="KW-0963">Cytoplasm</keyword>
<dbReference type="EMBL" id="QJUE01000004">
    <property type="protein sequence ID" value="PYE01665.1"/>
    <property type="molecule type" value="Genomic_DNA"/>
</dbReference>
<dbReference type="PANTHER" id="PTHR10210">
    <property type="entry name" value="RIBOSE-PHOSPHATE DIPHOSPHOKINASE FAMILY MEMBER"/>
    <property type="match status" value="1"/>
</dbReference>
<dbReference type="InterPro" id="IPR037515">
    <property type="entry name" value="Rib-P_diPkinase_bac"/>
</dbReference>
<keyword evidence="5 9" id="KW-0418">Kinase</keyword>
<comment type="subunit">
    <text evidence="9">Homohexamer.</text>
</comment>
<dbReference type="NCBIfam" id="TIGR01251">
    <property type="entry name" value="ribP_PPkin"/>
    <property type="match status" value="1"/>
</dbReference>
<dbReference type="GO" id="GO:0006015">
    <property type="term" value="P:5-phosphoribose 1-diphosphate biosynthetic process"/>
    <property type="evidence" value="ECO:0007669"/>
    <property type="project" value="UniProtKB-UniRule"/>
</dbReference>
<evidence type="ECO:0000313" key="11">
    <source>
        <dbReference type="EMBL" id="PYE01665.1"/>
    </source>
</evidence>
<evidence type="ECO:0000256" key="5">
    <source>
        <dbReference type="ARBA" id="ARBA00022777"/>
    </source>
</evidence>
<dbReference type="FunFam" id="3.40.50.2020:FF:000002">
    <property type="entry name" value="Ribose-phosphate pyrophosphokinase"/>
    <property type="match status" value="1"/>
</dbReference>
<keyword evidence="7 9" id="KW-0460">Magnesium</keyword>